<dbReference type="AlphaFoldDB" id="A0A4Q7L5B1"/>
<dbReference type="GO" id="GO:0001666">
    <property type="term" value="P:response to hypoxia"/>
    <property type="evidence" value="ECO:0007669"/>
    <property type="project" value="TreeGrafter"/>
</dbReference>
<dbReference type="InterPro" id="IPR014292">
    <property type="entry name" value="Acyl_transf_WS/DGAT"/>
</dbReference>
<evidence type="ECO:0000256" key="6">
    <source>
        <dbReference type="ARBA" id="ARBA00022679"/>
    </source>
</evidence>
<dbReference type="InterPro" id="IPR004255">
    <property type="entry name" value="O-acyltransferase_WSD1_N"/>
</dbReference>
<dbReference type="GO" id="GO:0006071">
    <property type="term" value="P:glycerol metabolic process"/>
    <property type="evidence" value="ECO:0007669"/>
    <property type="project" value="UniProtKB-KW"/>
</dbReference>
<feature type="region of interest" description="Disordered" evidence="12">
    <location>
        <begin position="1"/>
        <end position="22"/>
    </location>
</feature>
<evidence type="ECO:0000256" key="1">
    <source>
        <dbReference type="ARBA" id="ARBA00004771"/>
    </source>
</evidence>
<keyword evidence="7 11" id="KW-0319">Glycerol metabolism</keyword>
<name>A0A4Q7L5B1_9PSEU</name>
<comment type="pathway">
    <text evidence="1 11">Glycerolipid metabolism; triacylglycerol biosynthesis.</text>
</comment>
<evidence type="ECO:0000256" key="8">
    <source>
        <dbReference type="ARBA" id="ARBA00023098"/>
    </source>
</evidence>
<keyword evidence="9 11" id="KW-0012">Acyltransferase</keyword>
<organism evidence="15 16">
    <name type="scientific">Herbihabitans rhizosphaerae</name>
    <dbReference type="NCBI Taxonomy" id="1872711"/>
    <lineage>
        <taxon>Bacteria</taxon>
        <taxon>Bacillati</taxon>
        <taxon>Actinomycetota</taxon>
        <taxon>Actinomycetes</taxon>
        <taxon>Pseudonocardiales</taxon>
        <taxon>Pseudonocardiaceae</taxon>
        <taxon>Herbihabitans</taxon>
    </lineage>
</organism>
<dbReference type="InterPro" id="IPR045034">
    <property type="entry name" value="O-acyltransferase_WSD1-like"/>
</dbReference>
<dbReference type="GO" id="GO:0071731">
    <property type="term" value="P:response to nitric oxide"/>
    <property type="evidence" value="ECO:0007669"/>
    <property type="project" value="TreeGrafter"/>
</dbReference>
<protein>
    <recommendedName>
        <fullName evidence="4 11">Diacylglycerol O-acyltransferase</fullName>
        <ecNumber evidence="4 11">2.3.1.20</ecNumber>
    </recommendedName>
</protein>
<dbReference type="SUPFAM" id="SSF52777">
    <property type="entry name" value="CoA-dependent acyltransferases"/>
    <property type="match status" value="1"/>
</dbReference>
<evidence type="ECO:0000313" key="15">
    <source>
        <dbReference type="EMBL" id="RZS43432.1"/>
    </source>
</evidence>
<dbReference type="UniPathway" id="UPA00282"/>
<gene>
    <name evidence="15" type="ORF">EV193_102412</name>
</gene>
<dbReference type="GO" id="GO:0051701">
    <property type="term" value="P:biological process involved in interaction with host"/>
    <property type="evidence" value="ECO:0007669"/>
    <property type="project" value="TreeGrafter"/>
</dbReference>
<dbReference type="PANTHER" id="PTHR31650">
    <property type="entry name" value="O-ACYLTRANSFERASE (WSD1-LIKE) FAMILY PROTEIN"/>
    <property type="match status" value="1"/>
</dbReference>
<dbReference type="GO" id="GO:0005886">
    <property type="term" value="C:plasma membrane"/>
    <property type="evidence" value="ECO:0007669"/>
    <property type="project" value="TreeGrafter"/>
</dbReference>
<proteinExistence type="inferred from homology"/>
<keyword evidence="5 11" id="KW-0444">Lipid biosynthesis</keyword>
<evidence type="ECO:0000256" key="2">
    <source>
        <dbReference type="ARBA" id="ARBA00005189"/>
    </source>
</evidence>
<evidence type="ECO:0000256" key="3">
    <source>
        <dbReference type="ARBA" id="ARBA00009587"/>
    </source>
</evidence>
<dbReference type="InterPro" id="IPR023213">
    <property type="entry name" value="CAT-like_dom_sf"/>
</dbReference>
<comment type="similarity">
    <text evidence="3 11">Belongs to the long-chain O-acyltransferase family.</text>
</comment>
<keyword evidence="16" id="KW-1185">Reference proteome</keyword>
<keyword evidence="6 11" id="KW-0808">Transferase</keyword>
<keyword evidence="8 11" id="KW-0443">Lipid metabolism</keyword>
<evidence type="ECO:0000313" key="16">
    <source>
        <dbReference type="Proteomes" id="UP000294257"/>
    </source>
</evidence>
<dbReference type="Pfam" id="PF03007">
    <property type="entry name" value="WS_DGAT_cat"/>
    <property type="match status" value="1"/>
</dbReference>
<reference evidence="15 16" key="1">
    <citation type="submission" date="2019-02" db="EMBL/GenBank/DDBJ databases">
        <title>Genomic Encyclopedia of Type Strains, Phase IV (KMG-IV): sequencing the most valuable type-strain genomes for metagenomic binning, comparative biology and taxonomic classification.</title>
        <authorList>
            <person name="Goeker M."/>
        </authorList>
    </citation>
    <scope>NUCLEOTIDE SEQUENCE [LARGE SCALE GENOMIC DNA]</scope>
    <source>
        <strain evidence="15 16">DSM 101727</strain>
    </source>
</reference>
<dbReference type="EC" id="2.3.1.20" evidence="4 11"/>
<evidence type="ECO:0000256" key="12">
    <source>
        <dbReference type="SAM" id="MobiDB-lite"/>
    </source>
</evidence>
<sequence length="486" mass="52568">MTQRESRKPFSTNEEAWAAASEWGRQERMNEIESLMWRSERHPRLSSTITSVLVFDSVPDWDRFFAAHEWATELIPRTRQRVLEPALPVGPPAWIPDENFQLDYHVQRAHLPGPAGMSELLELAQSIALQPFDRTRPLWQGTLVEGLDGGRAAYVLKLHHSLTDGMGGIQLMTLVQSRTREHTPDKPRAVDPLPYKENPDASGLAMMELTEQARRLPSVVGRALTAGARAVTRPGDVLSEVVRFGASLRRTLSPPPAPPSPLLRERSGTAWRFGVLECGLDSLKAAAKVAGGSLNDAYVAALLGGLRLYHERLDAPVDELPMAMPVSLRKADDPMGGNKFAGAFFAAPVGIADPAERIATIRGTVLSLRIEPALDTFSMVAPVLNRIPSAIGGLVYERVGGVADLSASNVPGVPYPVYMAGAKVERMFPFGPLPGVAVMAAMVSHAGTCCIGINCDGDAVADPAMLIDCLRDGLNEVLSLAEEDRA</sequence>
<dbReference type="EMBL" id="SGWQ01000002">
    <property type="protein sequence ID" value="RZS43432.1"/>
    <property type="molecule type" value="Genomic_DNA"/>
</dbReference>
<comment type="catalytic activity">
    <reaction evidence="10 11">
        <text>an acyl-CoA + a 1,2-diacyl-sn-glycerol = a triacyl-sn-glycerol + CoA</text>
        <dbReference type="Rhea" id="RHEA:10868"/>
        <dbReference type="ChEBI" id="CHEBI:17815"/>
        <dbReference type="ChEBI" id="CHEBI:57287"/>
        <dbReference type="ChEBI" id="CHEBI:58342"/>
        <dbReference type="ChEBI" id="CHEBI:64615"/>
        <dbReference type="EC" id="2.3.1.20"/>
    </reaction>
</comment>
<dbReference type="GO" id="GO:0004144">
    <property type="term" value="F:diacylglycerol O-acyltransferase activity"/>
    <property type="evidence" value="ECO:0007669"/>
    <property type="project" value="UniProtKB-EC"/>
</dbReference>
<evidence type="ECO:0000259" key="14">
    <source>
        <dbReference type="Pfam" id="PF06974"/>
    </source>
</evidence>
<dbReference type="Gene3D" id="3.30.559.10">
    <property type="entry name" value="Chloramphenicol acetyltransferase-like domain"/>
    <property type="match status" value="1"/>
</dbReference>
<dbReference type="Pfam" id="PF06974">
    <property type="entry name" value="WS_DGAT_C"/>
    <property type="match status" value="1"/>
</dbReference>
<dbReference type="InterPro" id="IPR009721">
    <property type="entry name" value="O-acyltransferase_WSD1_C"/>
</dbReference>
<evidence type="ECO:0000256" key="4">
    <source>
        <dbReference type="ARBA" id="ARBA00013244"/>
    </source>
</evidence>
<comment type="caution">
    <text evidence="15">The sequence shown here is derived from an EMBL/GenBank/DDBJ whole genome shotgun (WGS) entry which is preliminary data.</text>
</comment>
<dbReference type="GO" id="GO:0019432">
    <property type="term" value="P:triglyceride biosynthetic process"/>
    <property type="evidence" value="ECO:0007669"/>
    <property type="project" value="UniProtKB-UniPathway"/>
</dbReference>
<feature type="domain" description="O-acyltransferase WSD1 C-terminal" evidence="14">
    <location>
        <begin position="337"/>
        <end position="476"/>
    </location>
</feature>
<evidence type="ECO:0000256" key="10">
    <source>
        <dbReference type="ARBA" id="ARBA00048109"/>
    </source>
</evidence>
<dbReference type="Proteomes" id="UP000294257">
    <property type="component" value="Unassembled WGS sequence"/>
</dbReference>
<evidence type="ECO:0000256" key="5">
    <source>
        <dbReference type="ARBA" id="ARBA00022516"/>
    </source>
</evidence>
<feature type="domain" description="O-acyltransferase WSD1-like N-terminal" evidence="13">
    <location>
        <begin position="53"/>
        <end position="298"/>
    </location>
</feature>
<evidence type="ECO:0000256" key="7">
    <source>
        <dbReference type="ARBA" id="ARBA00022798"/>
    </source>
</evidence>
<evidence type="ECO:0000256" key="11">
    <source>
        <dbReference type="RuleBase" id="RU361241"/>
    </source>
</evidence>
<evidence type="ECO:0000259" key="13">
    <source>
        <dbReference type="Pfam" id="PF03007"/>
    </source>
</evidence>
<dbReference type="NCBIfam" id="TIGR02946">
    <property type="entry name" value="acyl_WS_DGAT"/>
    <property type="match status" value="1"/>
</dbReference>
<dbReference type="PANTHER" id="PTHR31650:SF1">
    <property type="entry name" value="WAX ESTER SYNTHASE_DIACYLGLYCEROL ACYLTRANSFERASE 4-RELATED"/>
    <property type="match status" value="1"/>
</dbReference>
<comment type="pathway">
    <text evidence="2">Lipid metabolism.</text>
</comment>
<accession>A0A4Q7L5B1</accession>
<evidence type="ECO:0000256" key="9">
    <source>
        <dbReference type="ARBA" id="ARBA00023315"/>
    </source>
</evidence>